<evidence type="ECO:0000256" key="1">
    <source>
        <dbReference type="SAM" id="Coils"/>
    </source>
</evidence>
<sequence length="292" mass="32680">MVVTQCVTANFAREVHPSSNLTTASKFMDSNTNATISPAQSRRWEATVKAHKQAEKLLESHQNLLKDELERQEAEQQLDRLTQRVSADLEDVTHRLQGMNMGVGHLMGTLSVPSTPTRTRFTKSTPTTPSRPLKGTILKPSEDVEPIYPGSRYPAYVIYQGKGGTHGVFYAWKSHNGVSGAREFYDNSCHKHVVRSFSNRALAHEFYEEFVNAGIPELLAEADPEQDEHFIVVEGVKPMACRDRKALIMDALQFRGGVAYRFMGDMGSAWGKFNQLKAQGLVKVTHPSRTLF</sequence>
<evidence type="ECO:0000313" key="3">
    <source>
        <dbReference type="EMBL" id="KAJ3739110.1"/>
    </source>
</evidence>
<evidence type="ECO:0000313" key="4">
    <source>
        <dbReference type="Proteomes" id="UP001142393"/>
    </source>
</evidence>
<gene>
    <name evidence="3" type="ORF">DFH05DRAFT_1464207</name>
</gene>
<comment type="caution">
    <text evidence="3">The sequence shown here is derived from an EMBL/GenBank/DDBJ whole genome shotgun (WGS) entry which is preliminary data.</text>
</comment>
<evidence type="ECO:0000256" key="2">
    <source>
        <dbReference type="SAM" id="MobiDB-lite"/>
    </source>
</evidence>
<dbReference type="AlphaFoldDB" id="A0A9W8NR77"/>
<feature type="compositionally biased region" description="Low complexity" evidence="2">
    <location>
        <begin position="113"/>
        <end position="132"/>
    </location>
</feature>
<accession>A0A9W8NR77</accession>
<proteinExistence type="predicted"/>
<reference evidence="3 4" key="1">
    <citation type="journal article" date="2023" name="Proc. Natl. Acad. Sci. U.S.A.">
        <title>A global phylogenomic analysis of the shiitake genus Lentinula.</title>
        <authorList>
            <person name="Sierra-Patev S."/>
            <person name="Min B."/>
            <person name="Naranjo-Ortiz M."/>
            <person name="Looney B."/>
            <person name="Konkel Z."/>
            <person name="Slot J.C."/>
            <person name="Sakamoto Y."/>
            <person name="Steenwyk J.L."/>
            <person name="Rokas A."/>
            <person name="Carro J."/>
            <person name="Camarero S."/>
            <person name="Ferreira P."/>
            <person name="Molpeceres G."/>
            <person name="Ruiz-Duenas F.J."/>
            <person name="Serrano A."/>
            <person name="Henrissat B."/>
            <person name="Drula E."/>
            <person name="Hughes K.W."/>
            <person name="Mata J.L."/>
            <person name="Ishikawa N.K."/>
            <person name="Vargas-Isla R."/>
            <person name="Ushijima S."/>
            <person name="Smith C.A."/>
            <person name="Donoghue J."/>
            <person name="Ahrendt S."/>
            <person name="Andreopoulos W."/>
            <person name="He G."/>
            <person name="LaButti K."/>
            <person name="Lipzen A."/>
            <person name="Ng V."/>
            <person name="Riley R."/>
            <person name="Sandor L."/>
            <person name="Barry K."/>
            <person name="Martinez A.T."/>
            <person name="Xiao Y."/>
            <person name="Gibbons J.G."/>
            <person name="Terashima K."/>
            <person name="Grigoriev I.V."/>
            <person name="Hibbett D."/>
        </authorList>
    </citation>
    <scope>NUCLEOTIDE SEQUENCE [LARGE SCALE GENOMIC DNA]</scope>
    <source>
        <strain evidence="3 4">TFB7810</strain>
    </source>
</reference>
<feature type="coiled-coil region" evidence="1">
    <location>
        <begin position="51"/>
        <end position="91"/>
    </location>
</feature>
<feature type="region of interest" description="Disordered" evidence="2">
    <location>
        <begin position="111"/>
        <end position="134"/>
    </location>
</feature>
<name>A0A9W8NR77_9AGAR</name>
<dbReference type="Proteomes" id="UP001142393">
    <property type="component" value="Unassembled WGS sequence"/>
</dbReference>
<protein>
    <submittedName>
        <fullName evidence="3">Uncharacterized protein</fullName>
    </submittedName>
</protein>
<keyword evidence="4" id="KW-1185">Reference proteome</keyword>
<dbReference type="EMBL" id="JANVFU010000020">
    <property type="protein sequence ID" value="KAJ3739110.1"/>
    <property type="molecule type" value="Genomic_DNA"/>
</dbReference>
<keyword evidence="1" id="KW-0175">Coiled coil</keyword>
<organism evidence="3 4">
    <name type="scientific">Lentinula detonsa</name>
    <dbReference type="NCBI Taxonomy" id="2804962"/>
    <lineage>
        <taxon>Eukaryota</taxon>
        <taxon>Fungi</taxon>
        <taxon>Dikarya</taxon>
        <taxon>Basidiomycota</taxon>
        <taxon>Agaricomycotina</taxon>
        <taxon>Agaricomycetes</taxon>
        <taxon>Agaricomycetidae</taxon>
        <taxon>Agaricales</taxon>
        <taxon>Marasmiineae</taxon>
        <taxon>Omphalotaceae</taxon>
        <taxon>Lentinula</taxon>
    </lineage>
</organism>